<name>A0ACD3A6D1_9AGAR</name>
<keyword evidence="2" id="KW-1185">Reference proteome</keyword>
<evidence type="ECO:0000313" key="2">
    <source>
        <dbReference type="Proteomes" id="UP000308600"/>
    </source>
</evidence>
<dbReference type="EMBL" id="ML208724">
    <property type="protein sequence ID" value="TFK60859.1"/>
    <property type="molecule type" value="Genomic_DNA"/>
</dbReference>
<protein>
    <submittedName>
        <fullName evidence="1">Uncharacterized protein</fullName>
    </submittedName>
</protein>
<evidence type="ECO:0000313" key="1">
    <source>
        <dbReference type="EMBL" id="TFK60859.1"/>
    </source>
</evidence>
<reference evidence="1 2" key="1">
    <citation type="journal article" date="2019" name="Nat. Ecol. Evol.">
        <title>Megaphylogeny resolves global patterns of mushroom evolution.</title>
        <authorList>
            <person name="Varga T."/>
            <person name="Krizsan K."/>
            <person name="Foldi C."/>
            <person name="Dima B."/>
            <person name="Sanchez-Garcia M."/>
            <person name="Sanchez-Ramirez S."/>
            <person name="Szollosi G.J."/>
            <person name="Szarkandi J.G."/>
            <person name="Papp V."/>
            <person name="Albert L."/>
            <person name="Andreopoulos W."/>
            <person name="Angelini C."/>
            <person name="Antonin V."/>
            <person name="Barry K.W."/>
            <person name="Bougher N.L."/>
            <person name="Buchanan P."/>
            <person name="Buyck B."/>
            <person name="Bense V."/>
            <person name="Catcheside P."/>
            <person name="Chovatia M."/>
            <person name="Cooper J."/>
            <person name="Damon W."/>
            <person name="Desjardin D."/>
            <person name="Finy P."/>
            <person name="Geml J."/>
            <person name="Haridas S."/>
            <person name="Hughes K."/>
            <person name="Justo A."/>
            <person name="Karasinski D."/>
            <person name="Kautmanova I."/>
            <person name="Kiss B."/>
            <person name="Kocsube S."/>
            <person name="Kotiranta H."/>
            <person name="LaButti K.M."/>
            <person name="Lechner B.E."/>
            <person name="Liimatainen K."/>
            <person name="Lipzen A."/>
            <person name="Lukacs Z."/>
            <person name="Mihaltcheva S."/>
            <person name="Morgado L.N."/>
            <person name="Niskanen T."/>
            <person name="Noordeloos M.E."/>
            <person name="Ohm R.A."/>
            <person name="Ortiz-Santana B."/>
            <person name="Ovrebo C."/>
            <person name="Racz N."/>
            <person name="Riley R."/>
            <person name="Savchenko A."/>
            <person name="Shiryaev A."/>
            <person name="Soop K."/>
            <person name="Spirin V."/>
            <person name="Szebenyi C."/>
            <person name="Tomsovsky M."/>
            <person name="Tulloss R.E."/>
            <person name="Uehling J."/>
            <person name="Grigoriev I.V."/>
            <person name="Vagvolgyi C."/>
            <person name="Papp T."/>
            <person name="Martin F.M."/>
            <person name="Miettinen O."/>
            <person name="Hibbett D.S."/>
            <person name="Nagy L.G."/>
        </authorList>
    </citation>
    <scope>NUCLEOTIDE SEQUENCE [LARGE SCALE GENOMIC DNA]</scope>
    <source>
        <strain evidence="1 2">NL-1719</strain>
    </source>
</reference>
<organism evidence="1 2">
    <name type="scientific">Pluteus cervinus</name>
    <dbReference type="NCBI Taxonomy" id="181527"/>
    <lineage>
        <taxon>Eukaryota</taxon>
        <taxon>Fungi</taxon>
        <taxon>Dikarya</taxon>
        <taxon>Basidiomycota</taxon>
        <taxon>Agaricomycotina</taxon>
        <taxon>Agaricomycetes</taxon>
        <taxon>Agaricomycetidae</taxon>
        <taxon>Agaricales</taxon>
        <taxon>Pluteineae</taxon>
        <taxon>Pluteaceae</taxon>
        <taxon>Pluteus</taxon>
    </lineage>
</organism>
<dbReference type="Proteomes" id="UP000308600">
    <property type="component" value="Unassembled WGS sequence"/>
</dbReference>
<proteinExistence type="predicted"/>
<sequence length="502" mass="56360">MLIPLLAAFALLQAQAAPTSFGPQTNPTIIHTIIFGRQTLCDCGSTERTLVDIIRSCLLTIAACVYRAIHQNIPDPKASWFQRQWVRVQITLLALLAPELMIWWAMKQWMGARVIRDEVNEMNLGLKWTSTHGHFAQMGGFGRKDNENVLHPPVLLGMLKFHQLDLSQLRKITRKEIQDHSKGDILSKALVTVQTTWFVVECITRLLQKLPLTKLEVITLAFAVLNTLTYGFWWNKPLDVLCPIYLNIPGTNQPHAASSNTAPPENTTDEIQDATEASPLVDELPNTKPLDARMVVDGVGDVFSGIGGTFDAIRDWLREVKMASEGEGWWNSLWRYLVFEPVGAVFGRLQKLFEDEGYGADATHVPTFYAMEIPDHKWSLVLYLSCFIGTIFGGIHFLSWNSHFPSHVESLLWRISSIILVAEPLLVALVRTFVDSLNSADGMAGRILDFLSIFFVVFPSMLGPIAYISARICLLVLAFVTLKNVSPDVFQNISWTSYIPHL</sequence>
<gene>
    <name evidence="1" type="ORF">BDN72DRAFT_904620</name>
</gene>
<accession>A0ACD3A6D1</accession>